<dbReference type="PANTHER" id="PTHR47074">
    <property type="entry name" value="BNAC02G40300D PROTEIN"/>
    <property type="match status" value="1"/>
</dbReference>
<dbReference type="SUPFAM" id="SSF53098">
    <property type="entry name" value="Ribonuclease H-like"/>
    <property type="match status" value="1"/>
</dbReference>
<organism evidence="2 3">
    <name type="scientific">Alkalicoccus daliensis</name>
    <dbReference type="NCBI Taxonomy" id="745820"/>
    <lineage>
        <taxon>Bacteria</taxon>
        <taxon>Bacillati</taxon>
        <taxon>Bacillota</taxon>
        <taxon>Bacilli</taxon>
        <taxon>Bacillales</taxon>
        <taxon>Bacillaceae</taxon>
        <taxon>Alkalicoccus</taxon>
    </lineage>
</organism>
<evidence type="ECO:0000313" key="3">
    <source>
        <dbReference type="Proteomes" id="UP000198778"/>
    </source>
</evidence>
<dbReference type="PANTHER" id="PTHR47074:SF11">
    <property type="entry name" value="REVERSE TRANSCRIPTASE-LIKE PROTEIN"/>
    <property type="match status" value="1"/>
</dbReference>
<name>A0A1H0AFU9_9BACI</name>
<dbReference type="InterPro" id="IPR012337">
    <property type="entry name" value="RNaseH-like_sf"/>
</dbReference>
<dbReference type="AlphaFoldDB" id="A0A1H0AFU9"/>
<accession>A0A1H0AFU9</accession>
<dbReference type="EMBL" id="FNIL01000001">
    <property type="protein sequence ID" value="SDN32399.1"/>
    <property type="molecule type" value="Genomic_DNA"/>
</dbReference>
<sequence length="138" mass="15433">MSEMVQVYIDGASAGNPGPSGAGIFIKSKAEQLRVSHPLSPMTNHEAEFHACLQALRLCREKGYTLISIRSDAKVLVEAVEKRFVKNTSYKSLLDSILKQVDDPFFEYVFFKWIPTKQNGEADKLAKQAVRNASARKK</sequence>
<dbReference type="PROSITE" id="PS50879">
    <property type="entry name" value="RNASE_H_1"/>
    <property type="match status" value="1"/>
</dbReference>
<dbReference type="GO" id="GO:0003676">
    <property type="term" value="F:nucleic acid binding"/>
    <property type="evidence" value="ECO:0007669"/>
    <property type="project" value="InterPro"/>
</dbReference>
<gene>
    <name evidence="2" type="ORF">SAMN04488053_101470</name>
</gene>
<protein>
    <submittedName>
        <fullName evidence="2">Ribonuclease HI</fullName>
    </submittedName>
</protein>
<dbReference type="InterPro" id="IPR052929">
    <property type="entry name" value="RNase_H-like_EbsB-rel"/>
</dbReference>
<dbReference type="CDD" id="cd09279">
    <property type="entry name" value="RNase_HI_like"/>
    <property type="match status" value="1"/>
</dbReference>
<evidence type="ECO:0000259" key="1">
    <source>
        <dbReference type="PROSITE" id="PS50879"/>
    </source>
</evidence>
<dbReference type="RefSeq" id="WP_342028365.1">
    <property type="nucleotide sequence ID" value="NZ_FNIL01000001.1"/>
</dbReference>
<dbReference type="Proteomes" id="UP000198778">
    <property type="component" value="Unassembled WGS sequence"/>
</dbReference>
<dbReference type="GO" id="GO:0004523">
    <property type="term" value="F:RNA-DNA hybrid ribonuclease activity"/>
    <property type="evidence" value="ECO:0007669"/>
    <property type="project" value="InterPro"/>
</dbReference>
<keyword evidence="3" id="KW-1185">Reference proteome</keyword>
<dbReference type="Pfam" id="PF13456">
    <property type="entry name" value="RVT_3"/>
    <property type="match status" value="1"/>
</dbReference>
<reference evidence="3" key="1">
    <citation type="submission" date="2016-10" db="EMBL/GenBank/DDBJ databases">
        <authorList>
            <person name="Varghese N."/>
            <person name="Submissions S."/>
        </authorList>
    </citation>
    <scope>NUCLEOTIDE SEQUENCE [LARGE SCALE GENOMIC DNA]</scope>
    <source>
        <strain evidence="3">CGMCC 1.10369</strain>
    </source>
</reference>
<dbReference type="InterPro" id="IPR002156">
    <property type="entry name" value="RNaseH_domain"/>
</dbReference>
<proteinExistence type="predicted"/>
<dbReference type="STRING" id="745820.SAMN04488053_101470"/>
<evidence type="ECO:0000313" key="2">
    <source>
        <dbReference type="EMBL" id="SDN32399.1"/>
    </source>
</evidence>
<dbReference type="Gene3D" id="3.30.420.10">
    <property type="entry name" value="Ribonuclease H-like superfamily/Ribonuclease H"/>
    <property type="match status" value="1"/>
</dbReference>
<dbReference type="InterPro" id="IPR036397">
    <property type="entry name" value="RNaseH_sf"/>
</dbReference>
<feature type="domain" description="RNase H type-1" evidence="1">
    <location>
        <begin position="1"/>
        <end position="131"/>
    </location>
</feature>